<dbReference type="OrthoDB" id="44105at2157"/>
<evidence type="ECO:0000256" key="3">
    <source>
        <dbReference type="ARBA" id="ARBA00022475"/>
    </source>
</evidence>
<proteinExistence type="inferred from homology"/>
<dbReference type="PANTHER" id="PTHR43163">
    <property type="entry name" value="DIPEPTIDE TRANSPORT SYSTEM PERMEASE PROTEIN DPPB-RELATED"/>
    <property type="match status" value="1"/>
</dbReference>
<dbReference type="GO" id="GO:0055085">
    <property type="term" value="P:transmembrane transport"/>
    <property type="evidence" value="ECO:0007669"/>
    <property type="project" value="InterPro"/>
</dbReference>
<dbReference type="InterPro" id="IPR000515">
    <property type="entry name" value="MetI-like"/>
</dbReference>
<sequence>MESAQQELRKNLLSARKNALRANLRYIGRRLVSRLILLFAIINFNFFLFDIIPVIFNINIASFYVPPGFTHSGLSRSTIVEGVERQFGLNKPLDIRYIDYLKDIVTFNFSTSFHYEEPVTQLILQRLPITAMIVIPALILTTIMAIFFGVYSATREGKAVDHVISNSAIITYFIPVFWLGFIIWYFLTIQTNLFPSSYTLALLEKGNRELNLIYLLIPPILTLSITSFGVRTILMRNNSIDTLDQDFVTVLKAKGLPRSKILYKHVFRNAFLPVFTRVGIDLAFLLSGIVFIEDVFNIPGLGRLLLTAATHFDIPLLLGDFFTISLFAIIVLTLMDFLYVLIDPRVKY</sequence>
<dbReference type="Pfam" id="PF19300">
    <property type="entry name" value="BPD_transp_1_N"/>
    <property type="match status" value="1"/>
</dbReference>
<evidence type="ECO:0000256" key="6">
    <source>
        <dbReference type="ARBA" id="ARBA00023136"/>
    </source>
</evidence>
<dbReference type="EMBL" id="CP029289">
    <property type="protein sequence ID" value="AWR95886.1"/>
    <property type="molecule type" value="Genomic_DNA"/>
</dbReference>
<organism evidence="9 10">
    <name type="scientific">Acidianus brierleyi</name>
    <dbReference type="NCBI Taxonomy" id="41673"/>
    <lineage>
        <taxon>Archaea</taxon>
        <taxon>Thermoproteota</taxon>
        <taxon>Thermoprotei</taxon>
        <taxon>Sulfolobales</taxon>
        <taxon>Sulfolobaceae</taxon>
        <taxon>Acidianus</taxon>
    </lineage>
</organism>
<evidence type="ECO:0000259" key="8">
    <source>
        <dbReference type="PROSITE" id="PS50928"/>
    </source>
</evidence>
<dbReference type="Proteomes" id="UP000248044">
    <property type="component" value="Chromosome"/>
</dbReference>
<feature type="transmembrane region" description="Helical" evidence="7">
    <location>
        <begin position="212"/>
        <end position="230"/>
    </location>
</feature>
<dbReference type="InterPro" id="IPR045621">
    <property type="entry name" value="BPD_transp_1_N"/>
</dbReference>
<evidence type="ECO:0000313" key="10">
    <source>
        <dbReference type="Proteomes" id="UP000248044"/>
    </source>
</evidence>
<feature type="transmembrane region" description="Helical" evidence="7">
    <location>
        <begin position="270"/>
        <end position="292"/>
    </location>
</feature>
<evidence type="ECO:0000256" key="2">
    <source>
        <dbReference type="ARBA" id="ARBA00022448"/>
    </source>
</evidence>
<comment type="similarity">
    <text evidence="7">Belongs to the binding-protein-dependent transport system permease family.</text>
</comment>
<dbReference type="AlphaFoldDB" id="A0A2U9IIT1"/>
<keyword evidence="6 7" id="KW-0472">Membrane</keyword>
<dbReference type="InterPro" id="IPR035906">
    <property type="entry name" value="MetI-like_sf"/>
</dbReference>
<feature type="transmembrane region" description="Helical" evidence="7">
    <location>
        <begin position="35"/>
        <end position="56"/>
    </location>
</feature>
<dbReference type="GeneID" id="36830948"/>
<dbReference type="PANTHER" id="PTHR43163:SF6">
    <property type="entry name" value="DIPEPTIDE TRANSPORT SYSTEM PERMEASE PROTEIN DPPB-RELATED"/>
    <property type="match status" value="1"/>
</dbReference>
<keyword evidence="10" id="KW-1185">Reference proteome</keyword>
<dbReference type="PROSITE" id="PS50928">
    <property type="entry name" value="ABC_TM1"/>
    <property type="match status" value="1"/>
</dbReference>
<dbReference type="Pfam" id="PF00528">
    <property type="entry name" value="BPD_transp_1"/>
    <property type="match status" value="1"/>
</dbReference>
<reference evidence="9 10" key="1">
    <citation type="submission" date="2018-05" db="EMBL/GenBank/DDBJ databases">
        <title>Complete Genome Sequences of Extremely Thermoacidophilic, Metal-Mobilizing Type-Strain Members of the Archaeal Family Sulfolobaceae: Acidianus brierleyi DSM-1651T, Acidianus sulfidivorans DSM-18786T, Metallosphaera hakonensis DSM-7519T, and Metallosphaera prunae DSM-10039T.</title>
        <authorList>
            <person name="Counts J.A."/>
            <person name="Kelly R.M."/>
        </authorList>
    </citation>
    <scope>NUCLEOTIDE SEQUENCE [LARGE SCALE GENOMIC DNA]</scope>
    <source>
        <strain evidence="9 10">DSM 1651</strain>
    </source>
</reference>
<keyword evidence="2 7" id="KW-0813">Transport</keyword>
<gene>
    <name evidence="9" type="ORF">DFR85_02290</name>
</gene>
<evidence type="ECO:0000256" key="7">
    <source>
        <dbReference type="RuleBase" id="RU363032"/>
    </source>
</evidence>
<evidence type="ECO:0000256" key="4">
    <source>
        <dbReference type="ARBA" id="ARBA00022692"/>
    </source>
</evidence>
<protein>
    <submittedName>
        <fullName evidence="9">ABC transporter permease</fullName>
    </submittedName>
</protein>
<dbReference type="RefSeq" id="WP_110271764.1">
    <property type="nucleotide sequence ID" value="NZ_CP029289.2"/>
</dbReference>
<keyword evidence="5 7" id="KW-1133">Transmembrane helix</keyword>
<feature type="transmembrane region" description="Helical" evidence="7">
    <location>
        <begin position="321"/>
        <end position="342"/>
    </location>
</feature>
<dbReference type="GO" id="GO:0005886">
    <property type="term" value="C:plasma membrane"/>
    <property type="evidence" value="ECO:0007669"/>
    <property type="project" value="UniProtKB-SubCell"/>
</dbReference>
<name>A0A2U9IIT1_9CREN</name>
<keyword evidence="4 7" id="KW-0812">Transmembrane</keyword>
<keyword evidence="3" id="KW-1003">Cell membrane</keyword>
<evidence type="ECO:0000256" key="1">
    <source>
        <dbReference type="ARBA" id="ARBA00004651"/>
    </source>
</evidence>
<dbReference type="KEGG" id="abri:DFR85_02290"/>
<feature type="domain" description="ABC transmembrane type-1" evidence="8">
    <location>
        <begin position="127"/>
        <end position="339"/>
    </location>
</feature>
<dbReference type="SUPFAM" id="SSF161098">
    <property type="entry name" value="MetI-like"/>
    <property type="match status" value="1"/>
</dbReference>
<evidence type="ECO:0000313" key="9">
    <source>
        <dbReference type="EMBL" id="AWR95886.1"/>
    </source>
</evidence>
<dbReference type="Gene3D" id="1.10.3720.10">
    <property type="entry name" value="MetI-like"/>
    <property type="match status" value="1"/>
</dbReference>
<dbReference type="CDD" id="cd06261">
    <property type="entry name" value="TM_PBP2"/>
    <property type="match status" value="1"/>
</dbReference>
<feature type="transmembrane region" description="Helical" evidence="7">
    <location>
        <begin position="163"/>
        <end position="187"/>
    </location>
</feature>
<comment type="subcellular location">
    <subcellularLocation>
        <location evidence="1 7">Cell membrane</location>
        <topology evidence="1 7">Multi-pass membrane protein</topology>
    </subcellularLocation>
</comment>
<accession>A0A2U9IIT1</accession>
<evidence type="ECO:0000256" key="5">
    <source>
        <dbReference type="ARBA" id="ARBA00022989"/>
    </source>
</evidence>
<feature type="transmembrane region" description="Helical" evidence="7">
    <location>
        <begin position="129"/>
        <end position="151"/>
    </location>
</feature>